<dbReference type="FunFam" id="2.30.30.60:FF:000003">
    <property type="entry name" value="Predicted mechanosensitive ion channel"/>
    <property type="match status" value="1"/>
</dbReference>
<dbReference type="GO" id="GO:0050982">
    <property type="term" value="P:detection of mechanical stimulus"/>
    <property type="evidence" value="ECO:0007669"/>
    <property type="project" value="UniProtKB-ARBA"/>
</dbReference>
<keyword evidence="6" id="KW-0406">Ion transport</keyword>
<dbReference type="InterPro" id="IPR010920">
    <property type="entry name" value="LSM_dom_sf"/>
</dbReference>
<evidence type="ECO:0000256" key="5">
    <source>
        <dbReference type="ARBA" id="ARBA00022989"/>
    </source>
</evidence>
<evidence type="ECO:0000256" key="3">
    <source>
        <dbReference type="ARBA" id="ARBA00022448"/>
    </source>
</evidence>
<feature type="transmembrane region" description="Helical" evidence="10">
    <location>
        <begin position="193"/>
        <end position="212"/>
    </location>
</feature>
<keyword evidence="8" id="KW-0407">Ion channel</keyword>
<dbReference type="OMA" id="KVIWELH"/>
<dbReference type="Pfam" id="PF00924">
    <property type="entry name" value="MS_channel_2nd"/>
    <property type="match status" value="1"/>
</dbReference>
<evidence type="ECO:0000256" key="1">
    <source>
        <dbReference type="ARBA" id="ARBA00004141"/>
    </source>
</evidence>
<feature type="transmembrane region" description="Helical" evidence="10">
    <location>
        <begin position="273"/>
        <end position="291"/>
    </location>
</feature>
<dbReference type="STRING" id="71139.A0A059BD56"/>
<accession>A0A059BD56</accession>
<evidence type="ECO:0000256" key="9">
    <source>
        <dbReference type="SAM" id="MobiDB-lite"/>
    </source>
</evidence>
<keyword evidence="4 10" id="KW-0812">Transmembrane</keyword>
<feature type="transmembrane region" description="Helical" evidence="10">
    <location>
        <begin position="232"/>
        <end position="252"/>
    </location>
</feature>
<dbReference type="InterPro" id="IPR016688">
    <property type="entry name" value="MscS-like_plants/fungi"/>
</dbReference>
<evidence type="ECO:0000256" key="8">
    <source>
        <dbReference type="ARBA" id="ARBA00023303"/>
    </source>
</evidence>
<evidence type="ECO:0000256" key="2">
    <source>
        <dbReference type="ARBA" id="ARBA00008017"/>
    </source>
</evidence>
<comment type="similarity">
    <text evidence="2">Belongs to the MscS (TC 1.A.23) family.</text>
</comment>
<dbReference type="SUPFAM" id="SSF50182">
    <property type="entry name" value="Sm-like ribonucleoproteins"/>
    <property type="match status" value="1"/>
</dbReference>
<feature type="transmembrane region" description="Helical" evidence="10">
    <location>
        <begin position="297"/>
        <end position="317"/>
    </location>
</feature>
<gene>
    <name evidence="12" type="ORF">EUGRSUZ_G01802</name>
</gene>
<dbReference type="PANTHER" id="PTHR31618">
    <property type="entry name" value="MECHANOSENSITIVE ION CHANNEL PROTEIN 5"/>
    <property type="match status" value="1"/>
</dbReference>
<feature type="domain" description="Mechanosensitive ion channel MscS" evidence="11">
    <location>
        <begin position="617"/>
        <end position="675"/>
    </location>
</feature>
<dbReference type="InterPro" id="IPR006685">
    <property type="entry name" value="MscS_channel_2nd"/>
</dbReference>
<protein>
    <recommendedName>
        <fullName evidence="11">Mechanosensitive ion channel MscS domain-containing protein</fullName>
    </recommendedName>
</protein>
<dbReference type="InParanoid" id="A0A059BD56"/>
<dbReference type="InterPro" id="IPR023408">
    <property type="entry name" value="MscS_beta-dom_sf"/>
</dbReference>
<keyword evidence="5 10" id="KW-1133">Transmembrane helix</keyword>
<evidence type="ECO:0000256" key="10">
    <source>
        <dbReference type="SAM" id="Phobius"/>
    </source>
</evidence>
<proteinExistence type="inferred from homology"/>
<organism evidence="12">
    <name type="scientific">Eucalyptus grandis</name>
    <name type="common">Flooded gum</name>
    <dbReference type="NCBI Taxonomy" id="71139"/>
    <lineage>
        <taxon>Eukaryota</taxon>
        <taxon>Viridiplantae</taxon>
        <taxon>Streptophyta</taxon>
        <taxon>Embryophyta</taxon>
        <taxon>Tracheophyta</taxon>
        <taxon>Spermatophyta</taxon>
        <taxon>Magnoliopsida</taxon>
        <taxon>eudicotyledons</taxon>
        <taxon>Gunneridae</taxon>
        <taxon>Pentapetalae</taxon>
        <taxon>rosids</taxon>
        <taxon>malvids</taxon>
        <taxon>Myrtales</taxon>
        <taxon>Myrtaceae</taxon>
        <taxon>Myrtoideae</taxon>
        <taxon>Eucalypteae</taxon>
        <taxon>Eucalyptus</taxon>
    </lineage>
</organism>
<feature type="compositionally biased region" description="Basic and acidic residues" evidence="9">
    <location>
        <begin position="46"/>
        <end position="60"/>
    </location>
</feature>
<keyword evidence="3" id="KW-0813">Transport</keyword>
<dbReference type="GO" id="GO:0008381">
    <property type="term" value="F:mechanosensitive monoatomic ion channel activity"/>
    <property type="evidence" value="ECO:0000318"/>
    <property type="project" value="GO_Central"/>
</dbReference>
<name>A0A059BD56_EUCGR</name>
<dbReference type="AlphaFoldDB" id="A0A059BD56"/>
<evidence type="ECO:0000256" key="7">
    <source>
        <dbReference type="ARBA" id="ARBA00023136"/>
    </source>
</evidence>
<reference evidence="12" key="1">
    <citation type="submission" date="2013-07" db="EMBL/GenBank/DDBJ databases">
        <title>The genome of Eucalyptus grandis.</title>
        <authorList>
            <person name="Schmutz J."/>
            <person name="Hayes R."/>
            <person name="Myburg A."/>
            <person name="Tuskan G."/>
            <person name="Grattapaglia D."/>
            <person name="Rokhsar D.S."/>
        </authorList>
    </citation>
    <scope>NUCLEOTIDE SEQUENCE</scope>
    <source>
        <tissue evidence="12">Leaf extractions</tissue>
    </source>
</reference>
<dbReference type="Gramene" id="KCW64157">
    <property type="protein sequence ID" value="KCW64157"/>
    <property type="gene ID" value="EUGRSUZ_G01802"/>
</dbReference>
<dbReference type="PIRSF" id="PIRSF017209">
    <property type="entry name" value="Memb_At2g17000_prd"/>
    <property type="match status" value="1"/>
</dbReference>
<comment type="subcellular location">
    <subcellularLocation>
        <location evidence="1">Membrane</location>
        <topology evidence="1">Multi-pass membrane protein</topology>
    </subcellularLocation>
</comment>
<dbReference type="GO" id="GO:0005886">
    <property type="term" value="C:plasma membrane"/>
    <property type="evidence" value="ECO:0000318"/>
    <property type="project" value="GO_Central"/>
</dbReference>
<sequence length="791" mass="90230">MLRDPSIGSEKGSEEKAPAEGSGRALDNRPSPLIGRSLHQQWTSRDLSRDVELEIEELHGSDGSPPAPRPQRQSQDGSRVSCQPPIWTEARPGVPQRWQEGSPSSGGDGNSVGNREEEVTKRTSSATSHRSYLLCSKSRSRMMDPPEEPQQRSGHIPRSGMLGRAGDEDEDDIFLEEDLPEELRKTPFGAMALLQWVSLVLIVGALVCTLAIPASKHKDLWKFKLWKWEVLVLVLICGRLVSGWMFRLAVFFMERNFLLRKRVLYFFYSYRNAVQNCLWLGLVSIAWRALFDINGDGLRYVTKVLLCFLEVALLWLIKTLIFKVLASSFHVRTYFERIQKSLFNQYVIEKLSGPPVIEIRRRQEENIAGDRQTLQEASVTVPPELRAVAFPTESGMVVGSGGLQRSPRVKNTKLSQGLSGNSEGGITIEHLYNLNPKNVSAWNMKRLINMVRHGLHSTLDERIQDSTEEDESATMIRSENEAKAAARKIFRNVAKPNSKFIYLEDLKRFMKDDEALNTMRLFEGADECKRISKSCLKNWLVNAFRGRRALDLTLNDTKIAVNKLRDVINVIVGFLVLLTWVLILGAPTMKFLFIISSQLVPLAFLFGNTCKTIFEATLFLFVMHPYDVGDRCEIDGVELVVEEINILTTVFLRDDDQKIVYPNSTLATKAIGNYYRSPDMADEIEFCVHIATPAEKIAAMKDWITGYVDDKKEYWHSSPMIIMKDIEELNSVRIVVWLYHTMNHQDMDEKYTRRSLLIEEMVKMFRELDIQYRLLPLDINVRAMPALSSTR</sequence>
<dbReference type="PANTHER" id="PTHR31618:SF1">
    <property type="entry name" value="EF-HAND DOMAIN-CONTAINING PROTEIN"/>
    <property type="match status" value="1"/>
</dbReference>
<keyword evidence="7 10" id="KW-0472">Membrane</keyword>
<feature type="non-terminal residue" evidence="12">
    <location>
        <position position="791"/>
    </location>
</feature>
<dbReference type="Gene3D" id="2.30.30.60">
    <property type="match status" value="1"/>
</dbReference>
<evidence type="ECO:0000259" key="11">
    <source>
        <dbReference type="Pfam" id="PF00924"/>
    </source>
</evidence>
<feature type="region of interest" description="Disordered" evidence="9">
    <location>
        <begin position="1"/>
        <end position="167"/>
    </location>
</feature>
<dbReference type="EMBL" id="KK198759">
    <property type="protein sequence ID" value="KCW64157.1"/>
    <property type="molecule type" value="Genomic_DNA"/>
</dbReference>
<evidence type="ECO:0000313" key="12">
    <source>
        <dbReference type="EMBL" id="KCW64157.1"/>
    </source>
</evidence>
<evidence type="ECO:0000256" key="6">
    <source>
        <dbReference type="ARBA" id="ARBA00023065"/>
    </source>
</evidence>
<feature type="transmembrane region" description="Helical" evidence="10">
    <location>
        <begin position="567"/>
        <end position="585"/>
    </location>
</feature>
<feature type="transmembrane region" description="Helical" evidence="10">
    <location>
        <begin position="591"/>
        <end position="614"/>
    </location>
</feature>
<dbReference type="GO" id="GO:0006820">
    <property type="term" value="P:monoatomic anion transport"/>
    <property type="evidence" value="ECO:0000318"/>
    <property type="project" value="GO_Central"/>
</dbReference>
<dbReference type="eggNOG" id="KOG4629">
    <property type="taxonomic scope" value="Eukaryota"/>
</dbReference>
<evidence type="ECO:0000256" key="4">
    <source>
        <dbReference type="ARBA" id="ARBA00022692"/>
    </source>
</evidence>